<organism evidence="4 5">
    <name type="scientific">Fusarium oxysporum f. sp. radicis-cucumerinum</name>
    <dbReference type="NCBI Taxonomy" id="327505"/>
    <lineage>
        <taxon>Eukaryota</taxon>
        <taxon>Fungi</taxon>
        <taxon>Dikarya</taxon>
        <taxon>Ascomycota</taxon>
        <taxon>Pezizomycotina</taxon>
        <taxon>Sordariomycetes</taxon>
        <taxon>Hypocreomycetidae</taxon>
        <taxon>Hypocreales</taxon>
        <taxon>Nectriaceae</taxon>
        <taxon>Fusarium</taxon>
        <taxon>Fusarium oxysporum species complex</taxon>
    </lineage>
</organism>
<dbReference type="GO" id="GO:0045944">
    <property type="term" value="P:positive regulation of transcription by RNA polymerase II"/>
    <property type="evidence" value="ECO:0007669"/>
    <property type="project" value="TreeGrafter"/>
</dbReference>
<dbReference type="PANTHER" id="PTHR37534:SF49">
    <property type="entry name" value="LYSINE BIOSYNTHESIS REGULATORY PROTEIN LYS14"/>
    <property type="match status" value="1"/>
</dbReference>
<name>A0A2H3H299_FUSOX</name>
<dbReference type="Proteomes" id="UP000219602">
    <property type="component" value="Chromosome 5"/>
</dbReference>
<reference evidence="4 5" key="1">
    <citation type="journal article" date="2016" name="Environ. Microbiol.">
        <title>Effector profiles distinguish formae speciales of Fusarium oxysporum.</title>
        <authorList>
            <person name="van Dam P."/>
            <person name="Fokkens L."/>
            <person name="Schmidt S.M."/>
            <person name="Linmans J.H."/>
            <person name="Kistler H.C."/>
            <person name="Ma L.J."/>
            <person name="Rep M."/>
        </authorList>
    </citation>
    <scope>NUCLEOTIDE SEQUENCE [LARGE SCALE GENOMIC DNA]</scope>
    <source>
        <strain evidence="4 5">Forc016</strain>
    </source>
</reference>
<comment type="subcellular location">
    <subcellularLocation>
        <location evidence="1">Nucleus</location>
    </subcellularLocation>
</comment>
<comment type="caution">
    <text evidence="4">The sequence shown here is derived from an EMBL/GenBank/DDBJ whole genome shotgun (WGS) entry which is preliminary data.</text>
</comment>
<dbReference type="InterPro" id="IPR001138">
    <property type="entry name" value="Zn2Cys6_DnaBD"/>
</dbReference>
<reference evidence="4 5" key="2">
    <citation type="journal article" date="2017" name="Sci. Rep.">
        <title>A mobile pathogenicity chromosome in Fusarium oxysporum for infection of multiple cucurbit species.</title>
        <authorList>
            <person name="van Dam P."/>
            <person name="Fokkens L."/>
            <person name="Ayukawa Y."/>
            <person name="van der Gragt M."/>
            <person name="Ter Horst A."/>
            <person name="Brankovics B."/>
            <person name="Houterman P.M."/>
            <person name="Arie T."/>
            <person name="Rep M."/>
        </authorList>
    </citation>
    <scope>NUCLEOTIDE SEQUENCE [LARGE SCALE GENOMIC DNA]</scope>
    <source>
        <strain evidence="4 5">Forc016</strain>
    </source>
</reference>
<evidence type="ECO:0000256" key="1">
    <source>
        <dbReference type="ARBA" id="ARBA00004123"/>
    </source>
</evidence>
<dbReference type="GO" id="GO:0000981">
    <property type="term" value="F:DNA-binding transcription factor activity, RNA polymerase II-specific"/>
    <property type="evidence" value="ECO:0007669"/>
    <property type="project" value="InterPro"/>
</dbReference>
<dbReference type="SMART" id="SM00066">
    <property type="entry name" value="GAL4"/>
    <property type="match status" value="1"/>
</dbReference>
<protein>
    <recommendedName>
        <fullName evidence="3">Zn(2)-C6 fungal-type domain-containing protein</fullName>
    </recommendedName>
</protein>
<dbReference type="PROSITE" id="PS50048">
    <property type="entry name" value="ZN2_CY6_FUNGAL_2"/>
    <property type="match status" value="1"/>
</dbReference>
<dbReference type="SUPFAM" id="SSF57701">
    <property type="entry name" value="Zn2/Cys6 DNA-binding domain"/>
    <property type="match status" value="1"/>
</dbReference>
<dbReference type="AlphaFoldDB" id="A0A2H3H299"/>
<dbReference type="GO" id="GO:0000976">
    <property type="term" value="F:transcription cis-regulatory region binding"/>
    <property type="evidence" value="ECO:0007669"/>
    <property type="project" value="TreeGrafter"/>
</dbReference>
<evidence type="ECO:0000313" key="5">
    <source>
        <dbReference type="Proteomes" id="UP000219602"/>
    </source>
</evidence>
<feature type="domain" description="Zn(2)-C6 fungal-type" evidence="3">
    <location>
        <begin position="14"/>
        <end position="43"/>
    </location>
</feature>
<dbReference type="InterPro" id="IPR021858">
    <property type="entry name" value="Fun_TF"/>
</dbReference>
<evidence type="ECO:0000259" key="3">
    <source>
        <dbReference type="PROSITE" id="PS50048"/>
    </source>
</evidence>
<keyword evidence="2" id="KW-0539">Nucleus</keyword>
<evidence type="ECO:0000313" key="4">
    <source>
        <dbReference type="EMBL" id="PCD37045.1"/>
    </source>
</evidence>
<dbReference type="CDD" id="cd00067">
    <property type="entry name" value="GAL4"/>
    <property type="match status" value="1"/>
</dbReference>
<sequence>MPSQKTQRAVTYTGCWTCKSRKVRCDERPIACKNCEKRGITCSGYGIRLHWISDSVANADSSPVLQGRRRIQLGRDFEVYDAETIERFLLNIDQQVDHGLPSCQGPFSAFTTTRAKSDQVVTPTSRGLTPQAALATKAHLSTVINPPQPEDIVLYEEGLQKDDSDLAPSSALWLPSNLATSPSSSSPTDIDELFNINAIGDSSPNEDEPEASLIAGHDDIGIGEKDDPALETSLVPHGGNNIIVRQLDHVLSGNRQQDYLIKHYYTHVAAVLLPLNHFDNPFRSLYLPTAMEGLFCHNANTTTSRETACTALYQSLLASASYHRWQCNKQDIAYQELGTKYRTSSIQLLQVALTQAPPTANYQALMLAVLSLVTIGVLSGECDDFRMHIQAATQLRSLRSQWRLLSRSSRRLNELGAFLALLSETTSSDPSLSSWDDKDDRAISECSILHSSDCYAFTYGITPTTTLAINEICRLSKNLTRFQLESERLPEEFLEACEDLGSILEAWRLENEDITAIFTGDGISSSLFSHYAKGWHGAALIYYYTRIQGIKRADLTRVVDDVGEHVNKAEDLKSAMDDTGQVISMAPITWPAFIASCNAIRGRRGVWEQWWERVLMYKLGNMSKQWDLVQQIWVILDGAEDQGIWLSWTDAYSMAGVDVLLV</sequence>
<proteinExistence type="predicted"/>
<dbReference type="Pfam" id="PF00172">
    <property type="entry name" value="Zn_clus"/>
    <property type="match status" value="1"/>
</dbReference>
<dbReference type="EMBL" id="MABQ02000004">
    <property type="protein sequence ID" value="PCD37045.1"/>
    <property type="molecule type" value="Genomic_DNA"/>
</dbReference>
<dbReference type="GO" id="GO:0005634">
    <property type="term" value="C:nucleus"/>
    <property type="evidence" value="ECO:0007669"/>
    <property type="project" value="UniProtKB-SubCell"/>
</dbReference>
<dbReference type="Pfam" id="PF11951">
    <property type="entry name" value="Fungal_trans_2"/>
    <property type="match status" value="1"/>
</dbReference>
<accession>A0A2H3H299</accession>
<dbReference type="Gene3D" id="4.10.240.10">
    <property type="entry name" value="Zn(2)-C6 fungal-type DNA-binding domain"/>
    <property type="match status" value="1"/>
</dbReference>
<dbReference type="STRING" id="327505.A0A2H3H299"/>
<evidence type="ECO:0000256" key="2">
    <source>
        <dbReference type="ARBA" id="ARBA00023242"/>
    </source>
</evidence>
<dbReference type="InterPro" id="IPR036864">
    <property type="entry name" value="Zn2-C6_fun-type_DNA-bd_sf"/>
</dbReference>
<gene>
    <name evidence="4" type="ORF">AU210_005551</name>
</gene>
<dbReference type="GO" id="GO:0008270">
    <property type="term" value="F:zinc ion binding"/>
    <property type="evidence" value="ECO:0007669"/>
    <property type="project" value="InterPro"/>
</dbReference>
<dbReference type="PROSITE" id="PS00463">
    <property type="entry name" value="ZN2_CY6_FUNGAL_1"/>
    <property type="match status" value="1"/>
</dbReference>
<dbReference type="PANTHER" id="PTHR37534">
    <property type="entry name" value="TRANSCRIPTIONAL ACTIVATOR PROTEIN UGA3"/>
    <property type="match status" value="1"/>
</dbReference>